<dbReference type="Pfam" id="PF00486">
    <property type="entry name" value="Trans_reg_C"/>
    <property type="match status" value="1"/>
</dbReference>
<protein>
    <submittedName>
        <fullName evidence="10">Response regulator transcription factor</fullName>
    </submittedName>
</protein>
<keyword evidence="11" id="KW-1185">Reference proteome</keyword>
<dbReference type="InterPro" id="IPR036388">
    <property type="entry name" value="WH-like_DNA-bd_sf"/>
</dbReference>
<feature type="domain" description="Response regulatory" evidence="8">
    <location>
        <begin position="2"/>
        <end position="132"/>
    </location>
</feature>
<dbReference type="FunFam" id="1.10.10.10:FF:000005">
    <property type="entry name" value="Two-component system response regulator"/>
    <property type="match status" value="1"/>
</dbReference>
<dbReference type="CDD" id="cd00383">
    <property type="entry name" value="trans_reg_C"/>
    <property type="match status" value="1"/>
</dbReference>
<feature type="domain" description="OmpR/PhoB-type" evidence="9">
    <location>
        <begin position="143"/>
        <end position="241"/>
    </location>
</feature>
<keyword evidence="1 6" id="KW-0597">Phosphoprotein</keyword>
<dbReference type="Gene3D" id="1.10.10.10">
    <property type="entry name" value="Winged helix-like DNA-binding domain superfamily/Winged helix DNA-binding domain"/>
    <property type="match status" value="1"/>
</dbReference>
<gene>
    <name evidence="10" type="ORF">EYS42_03455</name>
</gene>
<evidence type="ECO:0000313" key="11">
    <source>
        <dbReference type="Proteomes" id="UP000292120"/>
    </source>
</evidence>
<dbReference type="InterPro" id="IPR039420">
    <property type="entry name" value="WalR-like"/>
</dbReference>
<dbReference type="PROSITE" id="PS50110">
    <property type="entry name" value="RESPONSE_REGULATORY"/>
    <property type="match status" value="1"/>
</dbReference>
<dbReference type="InterPro" id="IPR001789">
    <property type="entry name" value="Sig_transdc_resp-reg_receiver"/>
</dbReference>
<evidence type="ECO:0000256" key="7">
    <source>
        <dbReference type="PROSITE-ProRule" id="PRU01091"/>
    </source>
</evidence>
<dbReference type="GO" id="GO:0000976">
    <property type="term" value="F:transcription cis-regulatory region binding"/>
    <property type="evidence" value="ECO:0007669"/>
    <property type="project" value="TreeGrafter"/>
</dbReference>
<dbReference type="RefSeq" id="WP_130966422.1">
    <property type="nucleotide sequence ID" value="NZ_SIXI01000001.1"/>
</dbReference>
<dbReference type="GO" id="GO:0032993">
    <property type="term" value="C:protein-DNA complex"/>
    <property type="evidence" value="ECO:0007669"/>
    <property type="project" value="TreeGrafter"/>
</dbReference>
<dbReference type="SUPFAM" id="SSF52172">
    <property type="entry name" value="CheY-like"/>
    <property type="match status" value="1"/>
</dbReference>
<dbReference type="InterPro" id="IPR001867">
    <property type="entry name" value="OmpR/PhoB-type_DNA-bd"/>
</dbReference>
<dbReference type="Pfam" id="PF00072">
    <property type="entry name" value="Response_reg"/>
    <property type="match status" value="1"/>
</dbReference>
<evidence type="ECO:0000313" key="10">
    <source>
        <dbReference type="EMBL" id="TBO34479.1"/>
    </source>
</evidence>
<dbReference type="SMART" id="SM00448">
    <property type="entry name" value="REC"/>
    <property type="match status" value="1"/>
</dbReference>
<organism evidence="10 11">
    <name type="scientific">Aquabacterium lacunae</name>
    <dbReference type="NCBI Taxonomy" id="2528630"/>
    <lineage>
        <taxon>Bacteria</taxon>
        <taxon>Pseudomonadati</taxon>
        <taxon>Pseudomonadota</taxon>
        <taxon>Betaproteobacteria</taxon>
        <taxon>Burkholderiales</taxon>
        <taxon>Aquabacterium</taxon>
    </lineage>
</organism>
<keyword evidence="4 7" id="KW-0238">DNA-binding</keyword>
<dbReference type="Gene3D" id="3.40.50.2300">
    <property type="match status" value="1"/>
</dbReference>
<sequence>MNILIIEDDPRIADFLGRGLRAEGHRVEVCADGPSGLTAAREAAREATREALRAPHTAAATTVVILDLMLPGMGGLELCQTLRAEGVALPILMLSALGGVEDRVTGLRLGADDYLGKPFDFEELLARLEALARRGREPLKATTSRLQVGDLVFDRERMQASRAGQVLPLTAKELALLELMMSAPGRLFSRERILSNVWGANEDPLTNVVDVYIRRLRSKIDDGHSQPLIHTVRGLGYRLESLTD</sequence>
<feature type="DNA-binding region" description="OmpR/PhoB-type" evidence="7">
    <location>
        <begin position="143"/>
        <end position="241"/>
    </location>
</feature>
<keyword evidence="2" id="KW-0902">Two-component regulatory system</keyword>
<evidence type="ECO:0000256" key="5">
    <source>
        <dbReference type="ARBA" id="ARBA00023163"/>
    </source>
</evidence>
<comment type="caution">
    <text evidence="10">The sequence shown here is derived from an EMBL/GenBank/DDBJ whole genome shotgun (WGS) entry which is preliminary data.</text>
</comment>
<evidence type="ECO:0000256" key="2">
    <source>
        <dbReference type="ARBA" id="ARBA00023012"/>
    </source>
</evidence>
<dbReference type="AlphaFoldDB" id="A0A4Q9H2M7"/>
<evidence type="ECO:0000256" key="4">
    <source>
        <dbReference type="ARBA" id="ARBA00023125"/>
    </source>
</evidence>
<dbReference type="PROSITE" id="PS51755">
    <property type="entry name" value="OMPR_PHOB"/>
    <property type="match status" value="1"/>
</dbReference>
<dbReference type="Gene3D" id="6.10.250.690">
    <property type="match status" value="1"/>
</dbReference>
<name>A0A4Q9H2M7_9BURK</name>
<dbReference type="PANTHER" id="PTHR48111:SF22">
    <property type="entry name" value="REGULATOR OF RPOS"/>
    <property type="match status" value="1"/>
</dbReference>
<feature type="modified residue" description="4-aspartylphosphate" evidence="6">
    <location>
        <position position="67"/>
    </location>
</feature>
<evidence type="ECO:0000259" key="9">
    <source>
        <dbReference type="PROSITE" id="PS51755"/>
    </source>
</evidence>
<dbReference type="GO" id="GO:0000156">
    <property type="term" value="F:phosphorelay response regulator activity"/>
    <property type="evidence" value="ECO:0007669"/>
    <property type="project" value="TreeGrafter"/>
</dbReference>
<accession>A0A4Q9H2M7</accession>
<evidence type="ECO:0000256" key="1">
    <source>
        <dbReference type="ARBA" id="ARBA00022553"/>
    </source>
</evidence>
<keyword evidence="5" id="KW-0804">Transcription</keyword>
<keyword evidence="3" id="KW-0805">Transcription regulation</keyword>
<dbReference type="GO" id="GO:0005829">
    <property type="term" value="C:cytosol"/>
    <property type="evidence" value="ECO:0007669"/>
    <property type="project" value="TreeGrafter"/>
</dbReference>
<evidence type="ECO:0000256" key="6">
    <source>
        <dbReference type="PROSITE-ProRule" id="PRU00169"/>
    </source>
</evidence>
<dbReference type="EMBL" id="SIXI01000001">
    <property type="protein sequence ID" value="TBO34479.1"/>
    <property type="molecule type" value="Genomic_DNA"/>
</dbReference>
<dbReference type="SMART" id="SM00862">
    <property type="entry name" value="Trans_reg_C"/>
    <property type="match status" value="1"/>
</dbReference>
<evidence type="ECO:0000256" key="3">
    <source>
        <dbReference type="ARBA" id="ARBA00023015"/>
    </source>
</evidence>
<proteinExistence type="predicted"/>
<dbReference type="OrthoDB" id="9802426at2"/>
<dbReference type="PANTHER" id="PTHR48111">
    <property type="entry name" value="REGULATOR OF RPOS"/>
    <property type="match status" value="1"/>
</dbReference>
<evidence type="ECO:0000259" key="8">
    <source>
        <dbReference type="PROSITE" id="PS50110"/>
    </source>
</evidence>
<dbReference type="GO" id="GO:0006355">
    <property type="term" value="P:regulation of DNA-templated transcription"/>
    <property type="evidence" value="ECO:0007669"/>
    <property type="project" value="InterPro"/>
</dbReference>
<dbReference type="Proteomes" id="UP000292120">
    <property type="component" value="Unassembled WGS sequence"/>
</dbReference>
<dbReference type="InterPro" id="IPR011006">
    <property type="entry name" value="CheY-like_superfamily"/>
</dbReference>
<reference evidence="10 11" key="1">
    <citation type="submission" date="2019-02" db="EMBL/GenBank/DDBJ databases">
        <title>Aquabacterium sp. strain KMB7.</title>
        <authorList>
            <person name="Chen W.-M."/>
        </authorList>
    </citation>
    <scope>NUCLEOTIDE SEQUENCE [LARGE SCALE GENOMIC DNA]</scope>
    <source>
        <strain evidence="10 11">KMB7</strain>
    </source>
</reference>